<dbReference type="AlphaFoldDB" id="A0A5C6E0T2"/>
<evidence type="ECO:0000256" key="3">
    <source>
        <dbReference type="SAM" id="SignalP"/>
    </source>
</evidence>
<gene>
    <name evidence="5" type="ORF">Poly41_16140</name>
</gene>
<evidence type="ECO:0000313" key="5">
    <source>
        <dbReference type="EMBL" id="TWU40779.1"/>
    </source>
</evidence>
<dbReference type="EMBL" id="SJPV01000002">
    <property type="protein sequence ID" value="TWU40779.1"/>
    <property type="molecule type" value="Genomic_DNA"/>
</dbReference>
<feature type="domain" description="Choloylglycine hydrolase/NAAA C-terminal" evidence="4">
    <location>
        <begin position="30"/>
        <end position="183"/>
    </location>
</feature>
<keyword evidence="3" id="KW-0732">Signal</keyword>
<evidence type="ECO:0000259" key="4">
    <source>
        <dbReference type="Pfam" id="PF02275"/>
    </source>
</evidence>
<dbReference type="RefSeq" id="WP_146525332.1">
    <property type="nucleotide sequence ID" value="NZ_SJPV01000002.1"/>
</dbReference>
<name>A0A5C6E0T2_9BACT</name>
<dbReference type="InterPro" id="IPR052193">
    <property type="entry name" value="Peptidase_C59"/>
</dbReference>
<reference evidence="5 6" key="1">
    <citation type="submission" date="2019-02" db="EMBL/GenBank/DDBJ databases">
        <title>Deep-cultivation of Planctomycetes and their phenomic and genomic characterization uncovers novel biology.</title>
        <authorList>
            <person name="Wiegand S."/>
            <person name="Jogler M."/>
            <person name="Boedeker C."/>
            <person name="Pinto D."/>
            <person name="Vollmers J."/>
            <person name="Rivas-Marin E."/>
            <person name="Kohn T."/>
            <person name="Peeters S.H."/>
            <person name="Heuer A."/>
            <person name="Rast P."/>
            <person name="Oberbeckmann S."/>
            <person name="Bunk B."/>
            <person name="Jeske O."/>
            <person name="Meyerdierks A."/>
            <person name="Storesund J.E."/>
            <person name="Kallscheuer N."/>
            <person name="Luecker S."/>
            <person name="Lage O.M."/>
            <person name="Pohl T."/>
            <person name="Merkel B.J."/>
            <person name="Hornburger P."/>
            <person name="Mueller R.-W."/>
            <person name="Bruemmer F."/>
            <person name="Labrenz M."/>
            <person name="Spormann A.M."/>
            <person name="Op Den Camp H."/>
            <person name="Overmann J."/>
            <person name="Amann R."/>
            <person name="Jetten M.S.M."/>
            <person name="Mascher T."/>
            <person name="Medema M.H."/>
            <person name="Devos D.P."/>
            <person name="Kaster A.-K."/>
            <person name="Ovreas L."/>
            <person name="Rohde M."/>
            <person name="Galperin M.Y."/>
            <person name="Jogler C."/>
        </authorList>
    </citation>
    <scope>NUCLEOTIDE SEQUENCE [LARGE SCALE GENOMIC DNA]</scope>
    <source>
        <strain evidence="5 6">Poly41</strain>
    </source>
</reference>
<feature type="signal peptide" evidence="3">
    <location>
        <begin position="1"/>
        <end position="29"/>
    </location>
</feature>
<dbReference type="PANTHER" id="PTHR35527">
    <property type="entry name" value="CHOLOYLGLYCINE HYDROLASE"/>
    <property type="match status" value="1"/>
</dbReference>
<evidence type="ECO:0000256" key="1">
    <source>
        <dbReference type="ARBA" id="ARBA00006625"/>
    </source>
</evidence>
<feature type="chain" id="PRO_5022808823" description="Choloylglycine hydrolase/NAAA C-terminal domain-containing protein" evidence="3">
    <location>
        <begin position="30"/>
        <end position="363"/>
    </location>
</feature>
<dbReference type="GO" id="GO:0016787">
    <property type="term" value="F:hydrolase activity"/>
    <property type="evidence" value="ECO:0007669"/>
    <property type="project" value="UniProtKB-KW"/>
</dbReference>
<dbReference type="Gene3D" id="3.60.60.10">
    <property type="entry name" value="Penicillin V Acylase, Chain A"/>
    <property type="match status" value="1"/>
</dbReference>
<dbReference type="SUPFAM" id="SSF56235">
    <property type="entry name" value="N-terminal nucleophile aminohydrolases (Ntn hydrolases)"/>
    <property type="match status" value="1"/>
</dbReference>
<dbReference type="OrthoDB" id="8617387at2"/>
<dbReference type="PANTHER" id="PTHR35527:SF2">
    <property type="entry name" value="HYDROLASE"/>
    <property type="match status" value="1"/>
</dbReference>
<dbReference type="Pfam" id="PF02275">
    <property type="entry name" value="CBAH"/>
    <property type="match status" value="1"/>
</dbReference>
<organism evidence="5 6">
    <name type="scientific">Novipirellula artificiosorum</name>
    <dbReference type="NCBI Taxonomy" id="2528016"/>
    <lineage>
        <taxon>Bacteria</taxon>
        <taxon>Pseudomonadati</taxon>
        <taxon>Planctomycetota</taxon>
        <taxon>Planctomycetia</taxon>
        <taxon>Pirellulales</taxon>
        <taxon>Pirellulaceae</taxon>
        <taxon>Novipirellula</taxon>
    </lineage>
</organism>
<comment type="similarity">
    <text evidence="1">Belongs to the peptidase C59 family.</text>
</comment>
<dbReference type="InterPro" id="IPR029055">
    <property type="entry name" value="Ntn_hydrolases_N"/>
</dbReference>
<proteinExistence type="inferred from homology"/>
<evidence type="ECO:0000313" key="6">
    <source>
        <dbReference type="Proteomes" id="UP000319143"/>
    </source>
</evidence>
<accession>A0A5C6E0T2</accession>
<dbReference type="InterPro" id="IPR029132">
    <property type="entry name" value="CBAH/NAAA_C"/>
</dbReference>
<evidence type="ECO:0000256" key="2">
    <source>
        <dbReference type="ARBA" id="ARBA00022801"/>
    </source>
</evidence>
<keyword evidence="6" id="KW-1185">Reference proteome</keyword>
<comment type="caution">
    <text evidence="5">The sequence shown here is derived from an EMBL/GenBank/DDBJ whole genome shotgun (WGS) entry which is preliminary data.</text>
</comment>
<dbReference type="Proteomes" id="UP000319143">
    <property type="component" value="Unassembled WGS sequence"/>
</dbReference>
<keyword evidence="2" id="KW-0378">Hydrolase</keyword>
<sequence length="363" mass="40435" precursor="true">MNRSTSTFFRIAVLLVSVTVFGSAETANACTVMRFYVDGEALVARNHDWPFGEGLMVVNHRGIEKTAISAVQPTTWVSKHGSVSFVQFGREIPFAGMNEAGLTVDLLQLGEASFPAPTRKGSSVNVIQWVQYQLDTASSVKQVVASLEHVYPLPMLPSVERVHYFVTDVSGDVAVIEFLDGKPVVQHGTETSPCALANSTWQVSCQAYTSGQVNSNSEHRYCKAVNRVGNLPERATTTERIDYAFDSLRSVWQQGLTQWNIVYQPGERRVWFKTRVASQRRYIDLDDLSFDADQPTLVLDMDADLKGDLQLQLQPYTSGMNQRLVDFAFGRLMPEGFARVAIKQLVLSYPETLRIAPSPVSER</sequence>
<protein>
    <recommendedName>
        <fullName evidence="4">Choloylglycine hydrolase/NAAA C-terminal domain-containing protein</fullName>
    </recommendedName>
</protein>